<dbReference type="Proteomes" id="UP000515159">
    <property type="component" value="Chromosome 3"/>
</dbReference>
<evidence type="ECO:0000256" key="4">
    <source>
        <dbReference type="ARBA" id="ARBA00022833"/>
    </source>
</evidence>
<organism evidence="9 10">
    <name type="scientific">Geotrypetes seraphini</name>
    <name type="common">Gaboon caecilian</name>
    <name type="synonym">Caecilia seraphini</name>
    <dbReference type="NCBI Taxonomy" id="260995"/>
    <lineage>
        <taxon>Eukaryota</taxon>
        <taxon>Metazoa</taxon>
        <taxon>Chordata</taxon>
        <taxon>Craniata</taxon>
        <taxon>Vertebrata</taxon>
        <taxon>Euteleostomi</taxon>
        <taxon>Amphibia</taxon>
        <taxon>Gymnophiona</taxon>
        <taxon>Geotrypetes</taxon>
    </lineage>
</organism>
<reference evidence="10" key="1">
    <citation type="submission" date="2025-08" db="UniProtKB">
        <authorList>
            <consortium name="RefSeq"/>
        </authorList>
    </citation>
    <scope>IDENTIFICATION</scope>
</reference>
<dbReference type="PROSITE" id="PS00028">
    <property type="entry name" value="ZINC_FINGER_C2H2_1"/>
    <property type="match status" value="4"/>
</dbReference>
<dbReference type="AlphaFoldDB" id="A0A6P8Q7P4"/>
<keyword evidence="1" id="KW-0479">Metal-binding</keyword>
<feature type="region of interest" description="Disordered" evidence="7">
    <location>
        <begin position="849"/>
        <end position="877"/>
    </location>
</feature>
<keyword evidence="3 5" id="KW-0863">Zinc-finger</keyword>
<feature type="domain" description="C2H2-type" evidence="8">
    <location>
        <begin position="774"/>
        <end position="802"/>
    </location>
</feature>
<feature type="domain" description="C2H2-type" evidence="8">
    <location>
        <begin position="622"/>
        <end position="650"/>
    </location>
</feature>
<evidence type="ECO:0000256" key="1">
    <source>
        <dbReference type="ARBA" id="ARBA00022723"/>
    </source>
</evidence>
<dbReference type="GO" id="GO:0005634">
    <property type="term" value="C:nucleus"/>
    <property type="evidence" value="ECO:0007669"/>
    <property type="project" value="TreeGrafter"/>
</dbReference>
<dbReference type="Pfam" id="PF23103">
    <property type="entry name" value="Zf-C2H2_ZNF451_5th"/>
    <property type="match status" value="1"/>
</dbReference>
<evidence type="ECO:0000313" key="9">
    <source>
        <dbReference type="Proteomes" id="UP000515159"/>
    </source>
</evidence>
<sequence>MEKEAAGAEMEVLFVREELSRPVTDYIDLVSSDEEYPSSSYTDGQLKAKDCIDYQKERTKSTLDRLARHVELQKQQKEKKNKAFQEKVDSQQAHGLQELEFIKGRASTEEARQCVNHWVNKPELVLGTINSRFKVLPKKKQWPVGSLILCPVMHCNRKFDNKSLLFGHLQRFDHSPCDPAIMLHGAPTNCYACIVCFKRFITLQQYSDHLLIKIERDDSHSMNLPPQVIQCFACPCCFLLFNIREECLQHMSTKKHFLHCFKLSGMLINEKGTPSPLSFPSYAKNVLIFLCKDVPYQVYCTSCQEVLSSHMELTAHFRTRCRDAGPKVRAEKNICQIAEVFKMKGYCTNCNQLFSDDKKMNEHAQANGHNIRIISTMEESILMFCHINELNKIPPNSYLTVGQPGLKISPLKRVANSNGSGISQQNRTMMKRRKDSYLYEQGISLCIRQENKLTIDRTKIAWFCECNQRFLTEQEVERHILAANRICYKCIVCGKLAQDLGVIRLHMSRFHGGAHLTNYLFWCCACNVEMPRKESVMSHVTECHGGHSFYFEQEALEDEPSLSSTILGQNGLKRMDSSDSVSSESGSTRGKWQCRVCEEMFDSEDSIKQHCKTLGSHQFHKYSCGHCKKRFHRVETLYRHCQDNHDSEVIVKYFCGLCDDLIFDAELEFSNHFKMVHSTDYVFVPEQTEQSVKSLSEASQEKCVRLVCGCLDNYVSKVQRREDYIQCQQNLLNKGSVWYRCCFCLATAQKIEDMENHFSKEHNESRSNPEEFVVKCGHCGKAFSDIEGAQQHYHGKHSYLQKPSVTYHFGSSEPNTSVFKFTASGTCISKKHDTKAALAVKTEANNLSLSSIPSEPCSWSTADTEKEKETRADSPMDTGQIEEQLKEVSELPDLDLLRTMTHIVFVDLDNWSTFFTRLPGHLNQGTFIWGFKGGKTIWKPPVNCPVFKYLLNIGSFFLHPHCSSRKDAADFAICMHAGRLDEQLPKQIPFTILSGDKGFLELESQFKKTQRPAHILNPHNIEEEMMCALLNSISDTVKDNEEDTKMDIKMEIEENQLNEDTEFQEAIKRSLKEM</sequence>
<dbReference type="PROSITE" id="PS50157">
    <property type="entry name" value="ZINC_FINGER_C2H2_2"/>
    <property type="match status" value="3"/>
</dbReference>
<feature type="domain" description="C2H2-type" evidence="8">
    <location>
        <begin position="148"/>
        <end position="179"/>
    </location>
</feature>
<gene>
    <name evidence="10" type="primary">ZNF451</name>
</gene>
<dbReference type="CTD" id="26036"/>
<protein>
    <submittedName>
        <fullName evidence="10">E3 SUMO-protein ligase ZNF451 isoform X1</fullName>
    </submittedName>
</protein>
<keyword evidence="10" id="KW-0436">Ligase</keyword>
<dbReference type="Pfam" id="PF18479">
    <property type="entry name" value="PIN_11"/>
    <property type="match status" value="1"/>
</dbReference>
<evidence type="ECO:0000313" key="10">
    <source>
        <dbReference type="RefSeq" id="XP_033792324.1"/>
    </source>
</evidence>
<dbReference type="CDD" id="cd18721">
    <property type="entry name" value="PIN_ZNF451-like"/>
    <property type="match status" value="1"/>
</dbReference>
<accession>A0A6P8Q7P4</accession>
<dbReference type="Gene3D" id="3.30.160.60">
    <property type="entry name" value="Classic Zinc Finger"/>
    <property type="match status" value="2"/>
</dbReference>
<dbReference type="InParanoid" id="A0A6P8Q7P4"/>
<dbReference type="Pfam" id="PF23108">
    <property type="entry name" value="Zf-C2H2_ZNF451"/>
    <property type="match status" value="1"/>
</dbReference>
<keyword evidence="2" id="KW-0677">Repeat</keyword>
<dbReference type="FunCoup" id="A0A6P8Q7P4">
    <property type="interactions" value="2879"/>
</dbReference>
<dbReference type="SMART" id="SM00355">
    <property type="entry name" value="ZnF_C2H2"/>
    <property type="match status" value="12"/>
</dbReference>
<feature type="compositionally biased region" description="Polar residues" evidence="7">
    <location>
        <begin position="849"/>
        <end position="862"/>
    </location>
</feature>
<dbReference type="InterPro" id="IPR041192">
    <property type="entry name" value="PIN_11"/>
</dbReference>
<dbReference type="PANTHER" id="PTHR24408">
    <property type="entry name" value="ZINC FINGER PROTEIN"/>
    <property type="match status" value="1"/>
</dbReference>
<dbReference type="RefSeq" id="XP_033792324.1">
    <property type="nucleotide sequence ID" value="XM_033936433.1"/>
</dbReference>
<dbReference type="InterPro" id="IPR058156">
    <property type="entry name" value="Znf-C2H2_ZNF451"/>
</dbReference>
<dbReference type="InterPro" id="IPR013087">
    <property type="entry name" value="Znf_C2H2_type"/>
</dbReference>
<dbReference type="InterPro" id="IPR058949">
    <property type="entry name" value="Zf-C2H2_ZNF451_1st"/>
</dbReference>
<evidence type="ECO:0000256" key="7">
    <source>
        <dbReference type="SAM" id="MobiDB-lite"/>
    </source>
</evidence>
<dbReference type="KEGG" id="gsh:117356773"/>
<dbReference type="GO" id="GO:0000981">
    <property type="term" value="F:DNA-binding transcription factor activity, RNA polymerase II-specific"/>
    <property type="evidence" value="ECO:0007669"/>
    <property type="project" value="TreeGrafter"/>
</dbReference>
<dbReference type="PANTHER" id="PTHR24408:SF61">
    <property type="entry name" value="E3 SUMO-PROTEIN LIGASE ZNF451"/>
    <property type="match status" value="1"/>
</dbReference>
<dbReference type="GeneID" id="117356773"/>
<evidence type="ECO:0000256" key="6">
    <source>
        <dbReference type="SAM" id="Coils"/>
    </source>
</evidence>
<evidence type="ECO:0000256" key="5">
    <source>
        <dbReference type="PROSITE-ProRule" id="PRU00042"/>
    </source>
</evidence>
<dbReference type="Pfam" id="PF23102">
    <property type="entry name" value="Zf-C2H2_ZNF451_2nd"/>
    <property type="match status" value="1"/>
</dbReference>
<dbReference type="GO" id="GO:0043565">
    <property type="term" value="F:sequence-specific DNA binding"/>
    <property type="evidence" value="ECO:0007669"/>
    <property type="project" value="TreeGrafter"/>
</dbReference>
<evidence type="ECO:0000259" key="8">
    <source>
        <dbReference type="PROSITE" id="PS50157"/>
    </source>
</evidence>
<name>A0A6P8Q7P4_GEOSA</name>
<dbReference type="InterPro" id="IPR058946">
    <property type="entry name" value="Zf-C2H2_ZNF451_C"/>
</dbReference>
<dbReference type="OrthoDB" id="6091938at2759"/>
<dbReference type="GO" id="GO:0016874">
    <property type="term" value="F:ligase activity"/>
    <property type="evidence" value="ECO:0007669"/>
    <property type="project" value="UniProtKB-KW"/>
</dbReference>
<evidence type="ECO:0000256" key="3">
    <source>
        <dbReference type="ARBA" id="ARBA00022771"/>
    </source>
</evidence>
<feature type="coiled-coil region" evidence="6">
    <location>
        <begin position="63"/>
        <end position="94"/>
    </location>
</feature>
<dbReference type="InterPro" id="IPR058947">
    <property type="entry name" value="Zf-C2H2_ZNF451_2nd"/>
</dbReference>
<dbReference type="InterPro" id="IPR058950">
    <property type="entry name" value="Zf-C2H2_ZNF451_5th"/>
</dbReference>
<dbReference type="GO" id="GO:0008270">
    <property type="term" value="F:zinc ion binding"/>
    <property type="evidence" value="ECO:0007669"/>
    <property type="project" value="UniProtKB-KW"/>
</dbReference>
<keyword evidence="4" id="KW-0862">Zinc</keyword>
<keyword evidence="6" id="KW-0175">Coiled coil</keyword>
<feature type="compositionally biased region" description="Basic and acidic residues" evidence="7">
    <location>
        <begin position="863"/>
        <end position="874"/>
    </location>
</feature>
<dbReference type="Pfam" id="PF23101">
    <property type="entry name" value="Zf-C2H2_ZNF451_1st"/>
    <property type="match status" value="1"/>
</dbReference>
<keyword evidence="9" id="KW-1185">Reference proteome</keyword>
<proteinExistence type="predicted"/>
<evidence type="ECO:0000256" key="2">
    <source>
        <dbReference type="ARBA" id="ARBA00022737"/>
    </source>
</evidence>
<dbReference type="Pfam" id="PF23107">
    <property type="entry name" value="Zf-C2H2_ZNF451_C"/>
    <property type="match status" value="1"/>
</dbReference>